<sequence>MPQIKNEFVVLNIVLYSENSSNPSSKAKLTTGHSAFRRLRRRKQASVICDSPRSLTISSFPLAANKEIISPFQENQ</sequence>
<evidence type="ECO:0000313" key="1">
    <source>
        <dbReference type="EMBL" id="PJA64174.1"/>
    </source>
</evidence>
<protein>
    <submittedName>
        <fullName evidence="1">Uncharacterized protein</fullName>
    </submittedName>
</protein>
<dbReference type="Proteomes" id="UP000230434">
    <property type="component" value="Unassembled WGS sequence"/>
</dbReference>
<evidence type="ECO:0000313" key="2">
    <source>
        <dbReference type="Proteomes" id="UP000230434"/>
    </source>
</evidence>
<dbReference type="AlphaFoldDB" id="A0A2M7YMG4"/>
<accession>A0A2M7YMG4</accession>
<organism evidence="1 2">
    <name type="scientific">Candidatus Portnoybacteria bacterium CG_4_9_14_3_um_filter_40_10</name>
    <dbReference type="NCBI Taxonomy" id="1974804"/>
    <lineage>
        <taxon>Bacteria</taxon>
        <taxon>Candidatus Portnoyibacteriota</taxon>
    </lineage>
</organism>
<dbReference type="EMBL" id="PFWF01000094">
    <property type="protein sequence ID" value="PJA64174.1"/>
    <property type="molecule type" value="Genomic_DNA"/>
</dbReference>
<proteinExistence type="predicted"/>
<reference evidence="2" key="1">
    <citation type="submission" date="2017-09" db="EMBL/GenBank/DDBJ databases">
        <title>Depth-based differentiation of microbial function through sediment-hosted aquifers and enrichment of novel symbionts in the deep terrestrial subsurface.</title>
        <authorList>
            <person name="Probst A.J."/>
            <person name="Ladd B."/>
            <person name="Jarett J.K."/>
            <person name="Geller-Mcgrath D.E."/>
            <person name="Sieber C.M.K."/>
            <person name="Emerson J.B."/>
            <person name="Anantharaman K."/>
            <person name="Thomas B.C."/>
            <person name="Malmstrom R."/>
            <person name="Stieglmeier M."/>
            <person name="Klingl A."/>
            <person name="Woyke T."/>
            <person name="Ryan C.M."/>
            <person name="Banfield J.F."/>
        </authorList>
    </citation>
    <scope>NUCLEOTIDE SEQUENCE [LARGE SCALE GENOMIC DNA]</scope>
</reference>
<name>A0A2M7YMG4_9BACT</name>
<comment type="caution">
    <text evidence="1">The sequence shown here is derived from an EMBL/GenBank/DDBJ whole genome shotgun (WGS) entry which is preliminary data.</text>
</comment>
<gene>
    <name evidence="1" type="ORF">CO159_04440</name>
</gene>